<dbReference type="RefSeq" id="WP_345065849.1">
    <property type="nucleotide sequence ID" value="NZ_BAABCN010000004.1"/>
</dbReference>
<feature type="transmembrane region" description="Helical" evidence="2">
    <location>
        <begin position="176"/>
        <end position="197"/>
    </location>
</feature>
<evidence type="ECO:0000256" key="2">
    <source>
        <dbReference type="SAM" id="Phobius"/>
    </source>
</evidence>
<dbReference type="EMBL" id="BAABCN010000004">
    <property type="protein sequence ID" value="GAA3878059.1"/>
    <property type="molecule type" value="Genomic_DNA"/>
</dbReference>
<comment type="caution">
    <text evidence="3">The sequence shown here is derived from an EMBL/GenBank/DDBJ whole genome shotgun (WGS) entry which is preliminary data.</text>
</comment>
<reference evidence="4" key="1">
    <citation type="journal article" date="2019" name="Int. J. Syst. Evol. Microbiol.">
        <title>The Global Catalogue of Microorganisms (GCM) 10K type strain sequencing project: providing services to taxonomists for standard genome sequencing and annotation.</title>
        <authorList>
            <consortium name="The Broad Institute Genomics Platform"/>
            <consortium name="The Broad Institute Genome Sequencing Center for Infectious Disease"/>
            <person name="Wu L."/>
            <person name="Ma J."/>
        </authorList>
    </citation>
    <scope>NUCLEOTIDE SEQUENCE [LARGE SCALE GENOMIC DNA]</scope>
    <source>
        <strain evidence="4">JCM 17021</strain>
    </source>
</reference>
<keyword evidence="4" id="KW-1185">Reference proteome</keyword>
<feature type="region of interest" description="Disordered" evidence="1">
    <location>
        <begin position="281"/>
        <end position="317"/>
    </location>
</feature>
<accession>A0ABP7KIE8</accession>
<proteinExistence type="predicted"/>
<feature type="transmembrane region" description="Helical" evidence="2">
    <location>
        <begin position="84"/>
        <end position="107"/>
    </location>
</feature>
<feature type="transmembrane region" description="Helical" evidence="2">
    <location>
        <begin position="119"/>
        <end position="146"/>
    </location>
</feature>
<feature type="transmembrane region" description="Helical" evidence="2">
    <location>
        <begin position="51"/>
        <end position="72"/>
    </location>
</feature>
<sequence>MRVNAAARSRVVPAARFSVLVIGAIAVAFTVASAIVIMGTGVSAADAALMIVQYPLVTATALVGGMLTLFLLIVTATPTTRWDLAWRGAVAACVSVAVAPLVVLLTAEWIPGTPGAAGGFFLVVSALVSFVLVGGPIWAGLVAILLRRSLGPVGQDSTPRGAQRLQWASPADRRRLGVVLCATGVFVALGITFLSYVPAMYKGADYKCMVEGPRSPLAEISERPGIVTGSFSLWPLGRECTWLRADGAGTVAVDSGNWVATGFAASALVLALVGGGLVASSRRVRPQPEPMSPPSSTTSTSSAASDTASDAASDTAK</sequence>
<feature type="transmembrane region" description="Helical" evidence="2">
    <location>
        <begin position="258"/>
        <end position="279"/>
    </location>
</feature>
<dbReference type="Proteomes" id="UP001501803">
    <property type="component" value="Unassembled WGS sequence"/>
</dbReference>
<evidence type="ECO:0000313" key="3">
    <source>
        <dbReference type="EMBL" id="GAA3878059.1"/>
    </source>
</evidence>
<name>A0ABP7KIE8_9MICO</name>
<feature type="compositionally biased region" description="Low complexity" evidence="1">
    <location>
        <begin position="295"/>
        <end position="317"/>
    </location>
</feature>
<organism evidence="3 4">
    <name type="scientific">Leifsonia kafniensis</name>
    <dbReference type="NCBI Taxonomy" id="475957"/>
    <lineage>
        <taxon>Bacteria</taxon>
        <taxon>Bacillati</taxon>
        <taxon>Actinomycetota</taxon>
        <taxon>Actinomycetes</taxon>
        <taxon>Micrococcales</taxon>
        <taxon>Microbacteriaceae</taxon>
        <taxon>Leifsonia</taxon>
    </lineage>
</organism>
<evidence type="ECO:0000313" key="4">
    <source>
        <dbReference type="Proteomes" id="UP001501803"/>
    </source>
</evidence>
<gene>
    <name evidence="3" type="ORF">GCM10022381_20610</name>
</gene>
<keyword evidence="2" id="KW-1133">Transmembrane helix</keyword>
<keyword evidence="2" id="KW-0472">Membrane</keyword>
<keyword evidence="2" id="KW-0812">Transmembrane</keyword>
<feature type="transmembrane region" description="Helical" evidence="2">
    <location>
        <begin position="20"/>
        <end position="45"/>
    </location>
</feature>
<evidence type="ECO:0000256" key="1">
    <source>
        <dbReference type="SAM" id="MobiDB-lite"/>
    </source>
</evidence>
<protein>
    <submittedName>
        <fullName evidence="3">Uncharacterized protein</fullName>
    </submittedName>
</protein>